<dbReference type="EnsemblPlants" id="OPUNC10G12220.1">
    <property type="protein sequence ID" value="OPUNC10G12220.1"/>
    <property type="gene ID" value="OPUNC10G12220"/>
</dbReference>
<reference evidence="4" key="1">
    <citation type="submission" date="2015-04" db="UniProtKB">
        <authorList>
            <consortium name="EnsemblPlants"/>
        </authorList>
    </citation>
    <scope>IDENTIFICATION</scope>
</reference>
<dbReference type="STRING" id="4537.A0A0E0M8Z4"/>
<dbReference type="HOGENOM" id="CLU_2100878_0_0_1"/>
<dbReference type="PANTHER" id="PTHR26379">
    <property type="entry name" value="BTB/POZ AND MATH DOMAIN-CONTAINING PROTEIN 1"/>
    <property type="match status" value="1"/>
</dbReference>
<dbReference type="SUPFAM" id="SSF54695">
    <property type="entry name" value="POZ domain"/>
    <property type="match status" value="1"/>
</dbReference>
<keyword evidence="5" id="KW-1185">Reference proteome</keyword>
<dbReference type="Pfam" id="PF00651">
    <property type="entry name" value="BTB"/>
    <property type="match status" value="1"/>
</dbReference>
<dbReference type="SMART" id="SM00225">
    <property type="entry name" value="BTB"/>
    <property type="match status" value="1"/>
</dbReference>
<feature type="compositionally biased region" description="Basic residues" evidence="2">
    <location>
        <begin position="107"/>
        <end position="116"/>
    </location>
</feature>
<dbReference type="AlphaFoldDB" id="A0A0E0M8Z4"/>
<evidence type="ECO:0000256" key="2">
    <source>
        <dbReference type="SAM" id="MobiDB-lite"/>
    </source>
</evidence>
<dbReference type="InterPro" id="IPR011333">
    <property type="entry name" value="SKP1/BTB/POZ_sf"/>
</dbReference>
<evidence type="ECO:0000313" key="4">
    <source>
        <dbReference type="EnsemblPlants" id="OPUNC10G12220.1"/>
    </source>
</evidence>
<dbReference type="Gramene" id="OPUNC10G12220.1">
    <property type="protein sequence ID" value="OPUNC10G12220.1"/>
    <property type="gene ID" value="OPUNC10G12220"/>
</dbReference>
<evidence type="ECO:0000259" key="3">
    <source>
        <dbReference type="PROSITE" id="PS50097"/>
    </source>
</evidence>
<feature type="region of interest" description="Disordered" evidence="2">
    <location>
        <begin position="95"/>
        <end position="116"/>
    </location>
</feature>
<reference evidence="4" key="2">
    <citation type="submission" date="2018-05" db="EMBL/GenBank/DDBJ databases">
        <title>OpunRS2 (Oryza punctata Reference Sequence Version 2).</title>
        <authorList>
            <person name="Zhang J."/>
            <person name="Kudrna D."/>
            <person name="Lee S."/>
            <person name="Talag J."/>
            <person name="Welchert J."/>
            <person name="Wing R.A."/>
        </authorList>
    </citation>
    <scope>NUCLEOTIDE SEQUENCE [LARGE SCALE GENOMIC DNA]</scope>
</reference>
<organism evidence="4">
    <name type="scientific">Oryza punctata</name>
    <name type="common">Red rice</name>
    <dbReference type="NCBI Taxonomy" id="4537"/>
    <lineage>
        <taxon>Eukaryota</taxon>
        <taxon>Viridiplantae</taxon>
        <taxon>Streptophyta</taxon>
        <taxon>Embryophyta</taxon>
        <taxon>Tracheophyta</taxon>
        <taxon>Spermatophyta</taxon>
        <taxon>Magnoliopsida</taxon>
        <taxon>Liliopsida</taxon>
        <taxon>Poales</taxon>
        <taxon>Poaceae</taxon>
        <taxon>BOP clade</taxon>
        <taxon>Oryzoideae</taxon>
        <taxon>Oryzeae</taxon>
        <taxon>Oryzinae</taxon>
        <taxon>Oryza</taxon>
    </lineage>
</organism>
<evidence type="ECO:0000313" key="5">
    <source>
        <dbReference type="Proteomes" id="UP000026962"/>
    </source>
</evidence>
<sequence>MDEPPSILVPPLDMLRHLGDLLSTKEGADVELLVGGESFAAHRCVLAARSPFFEAKLSLSAAAPTKNRIIQINGMEPRVFRAKLALIYTDAWPEPARRQQWRTSCSSRRRSTACRG</sequence>
<dbReference type="InterPro" id="IPR000210">
    <property type="entry name" value="BTB/POZ_dom"/>
</dbReference>
<dbReference type="Gene3D" id="3.30.710.10">
    <property type="entry name" value="Potassium Channel Kv1.1, Chain A"/>
    <property type="match status" value="1"/>
</dbReference>
<protein>
    <recommendedName>
        <fullName evidence="3">BTB domain-containing protein</fullName>
    </recommendedName>
</protein>
<dbReference type="eggNOG" id="KOG1987">
    <property type="taxonomic scope" value="Eukaryota"/>
</dbReference>
<name>A0A0E0M8Z4_ORYPU</name>
<dbReference type="InterPro" id="IPR045005">
    <property type="entry name" value="BPM1-6"/>
</dbReference>
<proteinExistence type="predicted"/>
<dbReference type="PROSITE" id="PS50097">
    <property type="entry name" value="BTB"/>
    <property type="match status" value="1"/>
</dbReference>
<dbReference type="Proteomes" id="UP000026962">
    <property type="component" value="Chromosome 10"/>
</dbReference>
<feature type="domain" description="BTB" evidence="3">
    <location>
        <begin position="28"/>
        <end position="96"/>
    </location>
</feature>
<evidence type="ECO:0000256" key="1">
    <source>
        <dbReference type="ARBA" id="ARBA00004906"/>
    </source>
</evidence>
<dbReference type="GO" id="GO:0016567">
    <property type="term" value="P:protein ubiquitination"/>
    <property type="evidence" value="ECO:0007669"/>
    <property type="project" value="InterPro"/>
</dbReference>
<accession>A0A0E0M8Z4</accession>
<dbReference type="PANTHER" id="PTHR26379:SF382">
    <property type="entry name" value="OS10G0435900 PROTEIN"/>
    <property type="match status" value="1"/>
</dbReference>
<dbReference type="OMA" id="MACEYAA"/>
<comment type="pathway">
    <text evidence="1">Protein modification; protein ubiquitination.</text>
</comment>